<dbReference type="GO" id="GO:0046872">
    <property type="term" value="F:metal ion binding"/>
    <property type="evidence" value="ECO:0007669"/>
    <property type="project" value="UniProtKB-UniRule"/>
</dbReference>
<dbReference type="AlphaFoldDB" id="A0A8J5XMH8"/>
<comment type="cofactor">
    <cofactor evidence="2">
        <name>Mg(2+)</name>
        <dbReference type="ChEBI" id="CHEBI:18420"/>
    </cofactor>
</comment>
<feature type="compositionally biased region" description="Low complexity" evidence="3">
    <location>
        <begin position="816"/>
        <end position="827"/>
    </location>
</feature>
<sequence>MSDDVRHRYIRELQRVAASLTRHEYHHRSFVATCRAVAHMALEERPIRSATDARRNVHTLGQTIEQQLVEMDGLGTSARPPTAGTFSSAAACILVALHQWRQDGADGFGAEKHCPQALLLRRARALLEQPASAAFLDDALLLQKRLCPMWQQAVSLETMGFVKPRNDKRSCDKVGDMSGRVWELTAAGRAKAEALIANGEARPAGATRQHRPDAPLLLLVDAREGGGMTCGAFNSLCAQLERDDVAFETAQLPRGLGDYLFVSQPGNLIGSARHALPLVVERKSLVDVAGSLRDGRWGAQQAAMIGTKERMACALGARETVRLVYLIEGSRPIRAFACGCGCGARGVGGCERTHASVSDVEDALAGLVADGFEVEQTGSFAQSAAWLAATAAELAAALRDGDVHACAAFELPAHIATRRTEAARGRARGDGACAPALGADEAAAHVRSAESTPRGARARASKVRRLDDAAVTPARSPTASVAPSLTPSPSPTGAAHANAGAARRAKAVAMPLAELGAQLAELISANELELEGAMPTATQLDAAGRRDLNTAIAKHGGVGAVCRSLGLRDKKPYWPRDRTCNFALLVAAHASWRRAGGRDGLAGRELDAALRESALTKEELMAAANPIAEVDIHEVHNDYNGWAGVTKELVRPNPPRQPWLRKCSKHVTGRGDKEAFVLTDYGRARAELLHAHAEHHGWCTCALVQPRALVLLSRTDGARVNGAGAKRSAHGEPAPPPHAAAAAAASPPASSAARAAAAEQPRARPPLGKRPARESIVNLVDETDTTDDPPRHREAELRGAPAARARGAEPEPPPLTACAAPTARAPAAAPPPAAPSTAPIEIDLTDDGEESAAALGCDIDLSGSACDGSGDEAGARERIAPPVRRADRAPTRGKVLLGWDEWRGAVFYEIEWRVRHVAGGPWGAWTGSDGARRLTVAHCQKALPAGADGALPSAVMFRVRPLARTGEPLARFSDGSQPFDVPR</sequence>
<evidence type="ECO:0000313" key="6">
    <source>
        <dbReference type="Proteomes" id="UP000751190"/>
    </source>
</evidence>
<keyword evidence="2" id="KW-0255">Endonuclease</keyword>
<dbReference type="GO" id="GO:0006308">
    <property type="term" value="P:DNA catabolic process"/>
    <property type="evidence" value="ECO:0007669"/>
    <property type="project" value="UniProtKB-UniRule"/>
</dbReference>
<dbReference type="Gene3D" id="3.40.50.10130">
    <property type="match status" value="1"/>
</dbReference>
<evidence type="ECO:0000313" key="5">
    <source>
        <dbReference type="EMBL" id="KAG8470913.1"/>
    </source>
</evidence>
<dbReference type="InterPro" id="IPR011335">
    <property type="entry name" value="Restrct_endonuc-II-like"/>
</dbReference>
<dbReference type="EMBL" id="JAGTXO010000001">
    <property type="protein sequence ID" value="KAG8470913.1"/>
    <property type="molecule type" value="Genomic_DNA"/>
</dbReference>
<evidence type="ECO:0000256" key="2">
    <source>
        <dbReference type="RuleBase" id="RU369042"/>
    </source>
</evidence>
<name>A0A8J5XMH8_DIALT</name>
<keyword evidence="6" id="KW-1185">Reference proteome</keyword>
<keyword evidence="2" id="KW-0233">DNA recombination</keyword>
<evidence type="ECO:0000259" key="4">
    <source>
        <dbReference type="Pfam" id="PF02732"/>
    </source>
</evidence>
<protein>
    <recommendedName>
        <fullName evidence="2">Crossover junction endonuclease MUS81</fullName>
        <ecNumber evidence="2">3.1.22.-</ecNumber>
    </recommendedName>
</protein>
<keyword evidence="2" id="KW-0460">Magnesium</keyword>
<dbReference type="SUPFAM" id="SSF52980">
    <property type="entry name" value="Restriction endonuclease-like"/>
    <property type="match status" value="1"/>
</dbReference>
<proteinExistence type="inferred from homology"/>
<keyword evidence="2" id="KW-0227">DNA damage</keyword>
<comment type="function">
    <text evidence="2">Interacts with EME1 to form a DNA structure-specific endonuclease with substrate preference for branched DNA structures with a 5'-end at the branch nick. Typical substrates include 3'-flap structures, D-loops, replication forks and nicked Holliday junctions. May be required in mitosis for the processing of stalled or collapsed replication fork intermediates. May be required in meiosis for the repair of meiosis-specific double strand breaks subsequent to single-end invasion (SEI).</text>
</comment>
<keyword evidence="2" id="KW-0539">Nucleus</keyword>
<dbReference type="Proteomes" id="UP000751190">
    <property type="component" value="Unassembled WGS sequence"/>
</dbReference>
<keyword evidence="1 2" id="KW-0378">Hydrolase</keyword>
<dbReference type="Pfam" id="PF02732">
    <property type="entry name" value="ERCC4"/>
    <property type="match status" value="1"/>
</dbReference>
<keyword evidence="2" id="KW-0234">DNA repair</keyword>
<evidence type="ECO:0000256" key="1">
    <source>
        <dbReference type="ARBA" id="ARBA00022801"/>
    </source>
</evidence>
<accession>A0A8J5XMH8</accession>
<dbReference type="GO" id="GO:0048476">
    <property type="term" value="C:Holliday junction resolvase complex"/>
    <property type="evidence" value="ECO:0007669"/>
    <property type="project" value="UniProtKB-UniRule"/>
</dbReference>
<evidence type="ECO:0000256" key="3">
    <source>
        <dbReference type="SAM" id="MobiDB-lite"/>
    </source>
</evidence>
<dbReference type="GO" id="GO:0008821">
    <property type="term" value="F:crossover junction DNA endonuclease activity"/>
    <property type="evidence" value="ECO:0007669"/>
    <property type="project" value="UniProtKB-UniRule"/>
</dbReference>
<comment type="caution">
    <text evidence="5">The sequence shown here is derived from an EMBL/GenBank/DDBJ whole genome shotgun (WGS) entry which is preliminary data.</text>
</comment>
<dbReference type="GO" id="GO:0003677">
    <property type="term" value="F:DNA binding"/>
    <property type="evidence" value="ECO:0007669"/>
    <property type="project" value="UniProtKB-UniRule"/>
</dbReference>
<dbReference type="GO" id="GO:0005634">
    <property type="term" value="C:nucleus"/>
    <property type="evidence" value="ECO:0007669"/>
    <property type="project" value="UniProtKB-SubCell"/>
</dbReference>
<dbReference type="GO" id="GO:0000727">
    <property type="term" value="P:double-strand break repair via break-induced replication"/>
    <property type="evidence" value="ECO:0007669"/>
    <property type="project" value="UniProtKB-UniRule"/>
</dbReference>
<comment type="subcellular location">
    <subcellularLocation>
        <location evidence="2">Nucleus</location>
    </subcellularLocation>
</comment>
<feature type="compositionally biased region" description="Polar residues" evidence="3">
    <location>
        <begin position="475"/>
        <end position="487"/>
    </location>
</feature>
<dbReference type="OrthoDB" id="48692at2759"/>
<feature type="compositionally biased region" description="Low complexity" evidence="3">
    <location>
        <begin position="739"/>
        <end position="760"/>
    </location>
</feature>
<keyword evidence="2" id="KW-0479">Metal-binding</keyword>
<dbReference type="PANTHER" id="PTHR13451">
    <property type="entry name" value="CLASS II CROSSOVER JUNCTION ENDONUCLEASE MUS81"/>
    <property type="match status" value="1"/>
</dbReference>
<dbReference type="GO" id="GO:0031573">
    <property type="term" value="P:mitotic intra-S DNA damage checkpoint signaling"/>
    <property type="evidence" value="ECO:0007669"/>
    <property type="project" value="TreeGrafter"/>
</dbReference>
<dbReference type="InterPro" id="IPR006166">
    <property type="entry name" value="ERCC4_domain"/>
</dbReference>
<dbReference type="PANTHER" id="PTHR13451:SF0">
    <property type="entry name" value="CROSSOVER JUNCTION ENDONUCLEASE MUS81"/>
    <property type="match status" value="1"/>
</dbReference>
<gene>
    <name evidence="5" type="ORF">KFE25_009334</name>
</gene>
<feature type="region of interest" description="Disordered" evidence="3">
    <location>
        <begin position="444"/>
        <end position="499"/>
    </location>
</feature>
<feature type="region of interest" description="Disordered" evidence="3">
    <location>
        <begin position="721"/>
        <end position="834"/>
    </location>
</feature>
<feature type="domain" description="ERCC4" evidence="4">
    <location>
        <begin position="235"/>
        <end position="389"/>
    </location>
</feature>
<dbReference type="GO" id="GO:0048257">
    <property type="term" value="F:3'-flap endonuclease activity"/>
    <property type="evidence" value="ECO:0007669"/>
    <property type="project" value="TreeGrafter"/>
</dbReference>
<keyword evidence="2" id="KW-0540">Nuclease</keyword>
<dbReference type="GO" id="GO:0000712">
    <property type="term" value="P:resolution of meiotic recombination intermediates"/>
    <property type="evidence" value="ECO:0007669"/>
    <property type="project" value="TreeGrafter"/>
</dbReference>
<feature type="compositionally biased region" description="Basic and acidic residues" evidence="3">
    <location>
        <begin position="788"/>
        <end position="797"/>
    </location>
</feature>
<dbReference type="EC" id="3.1.22.-" evidence="2"/>
<organism evidence="5 6">
    <name type="scientific">Diacronema lutheri</name>
    <name type="common">Unicellular marine alga</name>
    <name type="synonym">Monochrysis lutheri</name>
    <dbReference type="NCBI Taxonomy" id="2081491"/>
    <lineage>
        <taxon>Eukaryota</taxon>
        <taxon>Haptista</taxon>
        <taxon>Haptophyta</taxon>
        <taxon>Pavlovophyceae</taxon>
        <taxon>Pavlovales</taxon>
        <taxon>Pavlovaceae</taxon>
        <taxon>Diacronema</taxon>
    </lineage>
</organism>
<comment type="subunit">
    <text evidence="2">Interacts with EME1.</text>
</comment>
<dbReference type="InterPro" id="IPR033309">
    <property type="entry name" value="Mus81"/>
</dbReference>
<reference evidence="5" key="1">
    <citation type="submission" date="2021-05" db="EMBL/GenBank/DDBJ databases">
        <title>The genome of the haptophyte Pavlova lutheri (Diacronema luteri, Pavlovales) - a model for lipid biosynthesis in eukaryotic algae.</title>
        <authorList>
            <person name="Hulatt C.J."/>
            <person name="Posewitz M.C."/>
        </authorList>
    </citation>
    <scope>NUCLEOTIDE SEQUENCE</scope>
    <source>
        <strain evidence="5">NIVA-4/92</strain>
    </source>
</reference>
<comment type="similarity">
    <text evidence="2">Belongs to the XPF family.</text>
</comment>